<gene>
    <name evidence="1" type="ordered locus">MT2993</name>
</gene>
<keyword evidence="2" id="KW-1185">Reference proteome</keyword>
<dbReference type="HOGENOM" id="CLU_3155148_0_0_11"/>
<accession>Q8VJA8</accession>
<evidence type="ECO:0000313" key="1">
    <source>
        <dbReference type="EMBL" id="AAK47320.1"/>
    </source>
</evidence>
<dbReference type="EMBL" id="AE000516">
    <property type="protein sequence ID" value="AAK47320.1"/>
    <property type="molecule type" value="Genomic_DNA"/>
</dbReference>
<dbReference type="Proteomes" id="UP000001020">
    <property type="component" value="Chromosome"/>
</dbReference>
<proteinExistence type="predicted"/>
<evidence type="ECO:0000313" key="2">
    <source>
        <dbReference type="Proteomes" id="UP000001020"/>
    </source>
</evidence>
<sequence>MRHGFFLPGGLCVEIDGSAPARESIALTSISMRQHPPYFRGRGWHRGQ</sequence>
<name>Q8VJA8_MYCTO</name>
<dbReference type="AlphaFoldDB" id="Q8VJA8"/>
<protein>
    <submittedName>
        <fullName evidence="1">Uncharacterized protein</fullName>
    </submittedName>
</protein>
<reference evidence="1 2" key="1">
    <citation type="journal article" date="2002" name="J. Bacteriol.">
        <title>Whole-genome comparison of Mycobacterium tuberculosis clinical and laboratory strains.</title>
        <authorList>
            <person name="Fleischmann R.D."/>
            <person name="Alland D."/>
            <person name="Eisen J.A."/>
            <person name="Carpenter L."/>
            <person name="White O."/>
            <person name="Peterson J."/>
            <person name="DeBoy R."/>
            <person name="Dodson R."/>
            <person name="Gwinn M."/>
            <person name="Haft D."/>
            <person name="Hickey E."/>
            <person name="Kolonay J.F."/>
            <person name="Nelson W.C."/>
            <person name="Umayam L.A."/>
            <person name="Ermolaeva M."/>
            <person name="Salzberg S.L."/>
            <person name="Delcher A."/>
            <person name="Utterback T."/>
            <person name="Weidman J."/>
            <person name="Khouri H."/>
            <person name="Gill J."/>
            <person name="Mikula A."/>
            <person name="Bishai W."/>
            <person name="Jacobs Jr W.R.Jr."/>
            <person name="Venter J.C."/>
            <person name="Fraser C.M."/>
        </authorList>
    </citation>
    <scope>NUCLEOTIDE SEQUENCE [LARGE SCALE GENOMIC DNA]</scope>
    <source>
        <strain evidence="2">CDC 1551 / Oshkosh</strain>
    </source>
</reference>
<organism evidence="1 2">
    <name type="scientific">Mycobacterium tuberculosis (strain CDC 1551 / Oshkosh)</name>
    <dbReference type="NCBI Taxonomy" id="83331"/>
    <lineage>
        <taxon>Bacteria</taxon>
        <taxon>Bacillati</taxon>
        <taxon>Actinomycetota</taxon>
        <taxon>Actinomycetes</taxon>
        <taxon>Mycobacteriales</taxon>
        <taxon>Mycobacteriaceae</taxon>
        <taxon>Mycobacterium</taxon>
        <taxon>Mycobacterium tuberculosis complex</taxon>
    </lineage>
</organism>
<dbReference type="KEGG" id="mtc:MT2993"/>